<comment type="caution">
    <text evidence="1">The sequence shown here is derived from an EMBL/GenBank/DDBJ whole genome shotgun (WGS) entry which is preliminary data.</text>
</comment>
<gene>
    <name evidence="1" type="ORF">DIZ80_09930</name>
</gene>
<dbReference type="EMBL" id="QFXC01000011">
    <property type="protein sequence ID" value="RDH82594.1"/>
    <property type="molecule type" value="Genomic_DNA"/>
</dbReference>
<dbReference type="AlphaFoldDB" id="A0A370DDY5"/>
<evidence type="ECO:0000313" key="2">
    <source>
        <dbReference type="Proteomes" id="UP000254266"/>
    </source>
</evidence>
<organism evidence="1 2">
    <name type="scientific">endosymbiont of Galathealinum brachiosum</name>
    <dbReference type="NCBI Taxonomy" id="2200906"/>
    <lineage>
        <taxon>Bacteria</taxon>
        <taxon>Pseudomonadati</taxon>
        <taxon>Pseudomonadota</taxon>
        <taxon>Gammaproteobacteria</taxon>
        <taxon>sulfur-oxidizing symbionts</taxon>
    </lineage>
</organism>
<accession>A0A370DDY5</accession>
<proteinExistence type="predicted"/>
<keyword evidence="2" id="KW-1185">Reference proteome</keyword>
<name>A0A370DDY5_9GAMM</name>
<protein>
    <submittedName>
        <fullName evidence="1">Uncharacterized protein</fullName>
    </submittedName>
</protein>
<sequence length="343" mass="38069">MVGVTNKRVVGSILGILLVVSNFSSFAGVNPFKKSKNYTFGADAAWYENNNTAIKSGSVRDGSDTNYYHLNIDKYRLLLRMGKNDPSGELENTRLLDGLAIAEIKTDGRRLPIFNWCLQNQQNPGKKLKQNAIVANDVCINAGGGGDFVINLDKESHNILKSANVIEFIIEPYGRPVKLTFTMSGYAPLMAKINKPVPPPAPVVKKVEPKPAPVVVAKPKPRPKPKPVKMCYARPPIDFKSAVPAIAYPCKNEARKSNAETKISARVEHEKKKMAAELKAADDEKLARQKSVEDNKREAEWDAKQSALWVSRCERHWAKNRSPCYCEKYMDQAPEGVVNTCGK</sequence>
<reference evidence="1 2" key="1">
    <citation type="journal article" date="2018" name="ISME J.">
        <title>Endosymbiont genomes yield clues of tubeworm success.</title>
        <authorList>
            <person name="Li Y."/>
            <person name="Liles M.R."/>
            <person name="Halanych K.M."/>
        </authorList>
    </citation>
    <scope>NUCLEOTIDE SEQUENCE [LARGE SCALE GENOMIC DNA]</scope>
    <source>
        <strain evidence="1">A1464</strain>
    </source>
</reference>
<evidence type="ECO:0000313" key="1">
    <source>
        <dbReference type="EMBL" id="RDH82594.1"/>
    </source>
</evidence>
<dbReference type="Proteomes" id="UP000254266">
    <property type="component" value="Unassembled WGS sequence"/>
</dbReference>